<evidence type="ECO:0000313" key="6">
    <source>
        <dbReference type="Proteomes" id="UP001225646"/>
    </source>
</evidence>
<keyword evidence="6" id="KW-1185">Reference proteome</keyword>
<reference evidence="5 6" key="1">
    <citation type="submission" date="2023-07" db="EMBL/GenBank/DDBJ databases">
        <title>Genomic Encyclopedia of Type Strains, Phase IV (KMG-IV): sequencing the most valuable type-strain genomes for metagenomic binning, comparative biology and taxonomic classification.</title>
        <authorList>
            <person name="Goeker M."/>
        </authorList>
    </citation>
    <scope>NUCLEOTIDE SEQUENCE [LARGE SCALE GENOMIC DNA]</scope>
    <source>
        <strain evidence="5 6">DSM 19092</strain>
    </source>
</reference>
<evidence type="ECO:0000256" key="2">
    <source>
        <dbReference type="ARBA" id="ARBA00022827"/>
    </source>
</evidence>
<dbReference type="Gene3D" id="3.30.465.10">
    <property type="match status" value="1"/>
</dbReference>
<dbReference type="InterPro" id="IPR016166">
    <property type="entry name" value="FAD-bd_PCMH"/>
</dbReference>
<dbReference type="Proteomes" id="UP001225646">
    <property type="component" value="Unassembled WGS sequence"/>
</dbReference>
<dbReference type="PROSITE" id="PS51387">
    <property type="entry name" value="FAD_PCMH"/>
    <property type="match status" value="1"/>
</dbReference>
<evidence type="ECO:0000256" key="1">
    <source>
        <dbReference type="ARBA" id="ARBA00022630"/>
    </source>
</evidence>
<dbReference type="Pfam" id="PF01565">
    <property type="entry name" value="FAD_binding_4"/>
    <property type="match status" value="1"/>
</dbReference>
<dbReference type="InterPro" id="IPR006094">
    <property type="entry name" value="Oxid_FAD_bind_N"/>
</dbReference>
<organism evidence="5 6">
    <name type="scientific">Aeribacillus alveayuensis</name>
    <dbReference type="NCBI Taxonomy" id="279215"/>
    <lineage>
        <taxon>Bacteria</taxon>
        <taxon>Bacillati</taxon>
        <taxon>Bacillota</taxon>
        <taxon>Bacilli</taxon>
        <taxon>Bacillales</taxon>
        <taxon>Bacillaceae</taxon>
        <taxon>Aeribacillus</taxon>
    </lineage>
</organism>
<keyword evidence="1" id="KW-0285">Flavoprotein</keyword>
<dbReference type="PANTHER" id="PTHR11748:SF103">
    <property type="entry name" value="GLYCOLATE OXIDASE SUBUNIT GLCE"/>
    <property type="match status" value="1"/>
</dbReference>
<dbReference type="SUPFAM" id="SSF56176">
    <property type="entry name" value="FAD-binding/transporter-associated domain-like"/>
    <property type="match status" value="1"/>
</dbReference>
<dbReference type="InterPro" id="IPR016169">
    <property type="entry name" value="FAD-bd_PCMH_sub2"/>
</dbReference>
<sequence length="441" mass="49124">MIAADLYTELKDLFPHIQIKIENNEEHLLGNRGKVCVYPHSEREISQILQYANRNRKKICTEGGGTKRGFGGLIQSTDILMSLANLKGIVDHTVGDMTLTVKAGTPFQELQQYLQHHNQQIPLDPAWPVYATIGGIIAANESGPKRLGYGSARDAVIGLRVVYPNGTIVRTGGKVVKNVAGYDMNKLFVGSMGTLGILTEITLKLRPLPKYESVVLISFPDENLDEIHSFVVRFLDSQMEPVSLELLNPTLAEKLAGEKQYTLVISFEDHENSVHYQEAFLQSFRPPKTNMTILANEKASQFWNEFYTISPNPQAVNAPTKTIAMLKIGVINLDVLKIIQESHLIQDSHNLWIQAHGGLGHGICQVLLKGASENVLSAIQQLRNIATQLGGYAIVKHMPFSLRQIIDPWGEKPEYFFLLEGIKTKIDPNRILNPKRFVGGI</sequence>
<dbReference type="SUPFAM" id="SSF55103">
    <property type="entry name" value="FAD-linked oxidases, C-terminal domain"/>
    <property type="match status" value="1"/>
</dbReference>
<feature type="domain" description="FAD-binding PCMH-type" evidence="4">
    <location>
        <begin position="29"/>
        <end position="208"/>
    </location>
</feature>
<accession>A0ABT9VMG0</accession>
<dbReference type="InterPro" id="IPR016164">
    <property type="entry name" value="FAD-linked_Oxase-like_C"/>
</dbReference>
<evidence type="ECO:0000313" key="5">
    <source>
        <dbReference type="EMBL" id="MDQ0162164.1"/>
    </source>
</evidence>
<gene>
    <name evidence="5" type="ORF">J2S06_001240</name>
</gene>
<comment type="caution">
    <text evidence="5">The sequence shown here is derived from an EMBL/GenBank/DDBJ whole genome shotgun (WGS) entry which is preliminary data.</text>
</comment>
<dbReference type="EMBL" id="JAUSTR010000003">
    <property type="protein sequence ID" value="MDQ0162164.1"/>
    <property type="molecule type" value="Genomic_DNA"/>
</dbReference>
<proteinExistence type="predicted"/>
<keyword evidence="3" id="KW-0560">Oxidoreductase</keyword>
<evidence type="ECO:0000256" key="3">
    <source>
        <dbReference type="ARBA" id="ARBA00023002"/>
    </source>
</evidence>
<dbReference type="InterPro" id="IPR036318">
    <property type="entry name" value="FAD-bd_PCMH-like_sf"/>
</dbReference>
<protein>
    <submittedName>
        <fullName evidence="5">Glycolate oxidase FAD binding subunit</fullName>
    </submittedName>
</protein>
<name>A0ABT9VMG0_9BACI</name>
<dbReference type="RefSeq" id="WP_419151686.1">
    <property type="nucleotide sequence ID" value="NZ_JAUSTR010000003.1"/>
</dbReference>
<dbReference type="PANTHER" id="PTHR11748">
    <property type="entry name" value="D-LACTATE DEHYDROGENASE"/>
    <property type="match status" value="1"/>
</dbReference>
<keyword evidence="2" id="KW-0274">FAD</keyword>
<evidence type="ECO:0000259" key="4">
    <source>
        <dbReference type="PROSITE" id="PS51387"/>
    </source>
</evidence>